<feature type="non-terminal residue" evidence="1">
    <location>
        <position position="73"/>
    </location>
</feature>
<accession>J9FWI6</accession>
<comment type="caution">
    <text evidence="1">The sequence shown here is derived from an EMBL/GenBank/DDBJ whole genome shotgun (WGS) entry which is preliminary data.</text>
</comment>
<sequence length="73" mass="8031">MKKIFAFLLLALTTMGAFAQENPNRLIIQPKQGNPSGYLVERLDSIYFTKVNGRVAADINLHGYTTGDTGDTL</sequence>
<reference evidence="1" key="1">
    <citation type="journal article" date="2012" name="PLoS ONE">
        <title>Gene sets for utilization of primary and secondary nutrition supplies in the distal gut of endangered iberian lynx.</title>
        <authorList>
            <person name="Alcaide M."/>
            <person name="Messina E."/>
            <person name="Richter M."/>
            <person name="Bargiela R."/>
            <person name="Peplies J."/>
            <person name="Huws S.A."/>
            <person name="Newbold C.J."/>
            <person name="Golyshin P.N."/>
            <person name="Simon M.A."/>
            <person name="Lopez G."/>
            <person name="Yakimov M.M."/>
            <person name="Ferrer M."/>
        </authorList>
    </citation>
    <scope>NUCLEOTIDE SEQUENCE</scope>
</reference>
<dbReference type="AlphaFoldDB" id="J9FWI6"/>
<evidence type="ECO:0000313" key="1">
    <source>
        <dbReference type="EMBL" id="EJW98898.1"/>
    </source>
</evidence>
<protein>
    <submittedName>
        <fullName evidence="1">Secreted protein</fullName>
    </submittedName>
</protein>
<name>J9FWI6_9ZZZZ</name>
<gene>
    <name evidence="1" type="ORF">EVA_12993</name>
</gene>
<dbReference type="EMBL" id="AMCI01004051">
    <property type="protein sequence ID" value="EJW98898.1"/>
    <property type="molecule type" value="Genomic_DNA"/>
</dbReference>
<proteinExistence type="predicted"/>
<organism evidence="1">
    <name type="scientific">gut metagenome</name>
    <dbReference type="NCBI Taxonomy" id="749906"/>
    <lineage>
        <taxon>unclassified sequences</taxon>
        <taxon>metagenomes</taxon>
        <taxon>organismal metagenomes</taxon>
    </lineage>
</organism>